<feature type="compositionally biased region" description="Polar residues" evidence="1">
    <location>
        <begin position="102"/>
        <end position="112"/>
    </location>
</feature>
<gene>
    <name evidence="2" type="ORF">PG999_011813</name>
</gene>
<evidence type="ECO:0000313" key="3">
    <source>
        <dbReference type="Proteomes" id="UP001392437"/>
    </source>
</evidence>
<feature type="compositionally biased region" description="Basic and acidic residues" evidence="1">
    <location>
        <begin position="201"/>
        <end position="210"/>
    </location>
</feature>
<sequence>MNKRRPIVSPNRQAVPPPPLSQRAILPQSYKRNPTSTPLSHQGSSDSISSTYVNFHVANPNALPSSCLSDSATAVSHASRSDSYITPTRSHFRHSPQPHSAMVSSISCWSPDSSEDEYVRGNRGSGSSIMRRLSDAASGLARRLSSGSSKPSSKQSSSSEPGRRISRSFPPYYRYGYYQDDSRRVSLRCSAPTFRGSITNADHEKGKERDSVDEELLPLRRSRSSGFFRGSCSQLLARIKTDSRGRQRQRRQDNTPPLSRSSQYAAYMSRRSSTGQC</sequence>
<feature type="region of interest" description="Disordered" evidence="1">
    <location>
        <begin position="195"/>
        <end position="215"/>
    </location>
</feature>
<protein>
    <submittedName>
        <fullName evidence="2">Uncharacterized protein</fullName>
    </submittedName>
</protein>
<dbReference type="Proteomes" id="UP001392437">
    <property type="component" value="Unassembled WGS sequence"/>
</dbReference>
<dbReference type="AlphaFoldDB" id="A0AAW0QGP8"/>
<feature type="compositionally biased region" description="Basic and acidic residues" evidence="1">
    <location>
        <begin position="239"/>
        <end position="253"/>
    </location>
</feature>
<feature type="compositionally biased region" description="Polar residues" evidence="1">
    <location>
        <begin position="30"/>
        <end position="48"/>
    </location>
</feature>
<feature type="compositionally biased region" description="Low complexity" evidence="1">
    <location>
        <begin position="135"/>
        <end position="159"/>
    </location>
</feature>
<name>A0AAW0QGP8_9PEZI</name>
<evidence type="ECO:0000313" key="2">
    <source>
        <dbReference type="EMBL" id="KAK8101439.1"/>
    </source>
</evidence>
<feature type="compositionally biased region" description="Polar residues" evidence="1">
    <location>
        <begin position="79"/>
        <end position="89"/>
    </location>
</feature>
<organism evidence="2 3">
    <name type="scientific">Apiospora kogelbergensis</name>
    <dbReference type="NCBI Taxonomy" id="1337665"/>
    <lineage>
        <taxon>Eukaryota</taxon>
        <taxon>Fungi</taxon>
        <taxon>Dikarya</taxon>
        <taxon>Ascomycota</taxon>
        <taxon>Pezizomycotina</taxon>
        <taxon>Sordariomycetes</taxon>
        <taxon>Xylariomycetidae</taxon>
        <taxon>Amphisphaeriales</taxon>
        <taxon>Apiosporaceae</taxon>
        <taxon>Apiospora</taxon>
    </lineage>
</organism>
<evidence type="ECO:0000256" key="1">
    <source>
        <dbReference type="SAM" id="MobiDB-lite"/>
    </source>
</evidence>
<keyword evidence="3" id="KW-1185">Reference proteome</keyword>
<proteinExistence type="predicted"/>
<feature type="region of interest" description="Disordered" evidence="1">
    <location>
        <begin position="79"/>
        <end position="167"/>
    </location>
</feature>
<comment type="caution">
    <text evidence="2">The sequence shown here is derived from an EMBL/GenBank/DDBJ whole genome shotgun (WGS) entry which is preliminary data.</text>
</comment>
<feature type="compositionally biased region" description="Polar residues" evidence="1">
    <location>
        <begin position="254"/>
        <end position="277"/>
    </location>
</feature>
<accession>A0AAW0QGP8</accession>
<reference evidence="2 3" key="1">
    <citation type="submission" date="2023-01" db="EMBL/GenBank/DDBJ databases">
        <title>Analysis of 21 Apiospora genomes using comparative genomics revels a genus with tremendous synthesis potential of carbohydrate active enzymes and secondary metabolites.</title>
        <authorList>
            <person name="Sorensen T."/>
        </authorList>
    </citation>
    <scope>NUCLEOTIDE SEQUENCE [LARGE SCALE GENOMIC DNA]</scope>
    <source>
        <strain evidence="2 3">CBS 117206</strain>
    </source>
</reference>
<dbReference type="EMBL" id="JAQQWP010000009">
    <property type="protein sequence ID" value="KAK8101439.1"/>
    <property type="molecule type" value="Genomic_DNA"/>
</dbReference>
<feature type="region of interest" description="Disordered" evidence="1">
    <location>
        <begin position="239"/>
        <end position="277"/>
    </location>
</feature>
<feature type="region of interest" description="Disordered" evidence="1">
    <location>
        <begin position="1"/>
        <end position="48"/>
    </location>
</feature>